<protein>
    <submittedName>
        <fullName evidence="3">DUF4126 domain-containing protein</fullName>
    </submittedName>
</protein>
<accession>A0ABS2W5K0</accession>
<keyword evidence="1" id="KW-0472">Membrane</keyword>
<feature type="transmembrane region" description="Helical" evidence="1">
    <location>
        <begin position="160"/>
        <end position="181"/>
    </location>
</feature>
<organism evidence="3 4">
    <name type="scientific">Amphritea pacifica</name>
    <dbReference type="NCBI Taxonomy" id="2811233"/>
    <lineage>
        <taxon>Bacteria</taxon>
        <taxon>Pseudomonadati</taxon>
        <taxon>Pseudomonadota</taxon>
        <taxon>Gammaproteobacteria</taxon>
        <taxon>Oceanospirillales</taxon>
        <taxon>Oceanospirillaceae</taxon>
        <taxon>Amphritea</taxon>
    </lineage>
</organism>
<name>A0ABS2W5K0_9GAMM</name>
<sequence>MDQLEQITALIALTMGVGWASGINLYATILMLGLMANTGNLQLPAGLEIVADPMVLMAAGFMYCVEFFADKVPGVDTGWDTLHTFIRIPAGAALAAGAVGDMNEAVILAAALVGGSLSATSHALKAGGRVMINTSPEPVTNWTASITEDLAVFGGLWTALNYPVAFLIGLVLFIALVVWLLPKIWRGVKKLFAFLAGLFGSRDDDIRYPEDNSNALPHQHGRYKN</sequence>
<evidence type="ECO:0000313" key="3">
    <source>
        <dbReference type="EMBL" id="MBN0986865.1"/>
    </source>
</evidence>
<comment type="caution">
    <text evidence="3">The sequence shown here is derived from an EMBL/GenBank/DDBJ whole genome shotgun (WGS) entry which is preliminary data.</text>
</comment>
<feature type="domain" description="DUF4126" evidence="2">
    <location>
        <begin position="11"/>
        <end position="183"/>
    </location>
</feature>
<dbReference type="Pfam" id="PF13548">
    <property type="entry name" value="DUF4126"/>
    <property type="match status" value="1"/>
</dbReference>
<feature type="transmembrane region" description="Helical" evidence="1">
    <location>
        <begin position="6"/>
        <end position="34"/>
    </location>
</feature>
<evidence type="ECO:0000256" key="1">
    <source>
        <dbReference type="SAM" id="Phobius"/>
    </source>
</evidence>
<evidence type="ECO:0000259" key="2">
    <source>
        <dbReference type="Pfam" id="PF13548"/>
    </source>
</evidence>
<keyword evidence="1" id="KW-0812">Transmembrane</keyword>
<gene>
    <name evidence="3" type="ORF">JW498_05785</name>
</gene>
<dbReference type="EMBL" id="JAFFZP010000006">
    <property type="protein sequence ID" value="MBN0986865.1"/>
    <property type="molecule type" value="Genomic_DNA"/>
</dbReference>
<evidence type="ECO:0000313" key="4">
    <source>
        <dbReference type="Proteomes" id="UP000760472"/>
    </source>
</evidence>
<proteinExistence type="predicted"/>
<keyword evidence="4" id="KW-1185">Reference proteome</keyword>
<dbReference type="Proteomes" id="UP000760472">
    <property type="component" value="Unassembled WGS sequence"/>
</dbReference>
<reference evidence="3 4" key="1">
    <citation type="submission" date="2021-02" db="EMBL/GenBank/DDBJ databases">
        <title>A novel species of genus Amphritea isolated from a fishpond in China.</title>
        <authorList>
            <person name="Lu H."/>
        </authorList>
    </citation>
    <scope>NUCLEOTIDE SEQUENCE [LARGE SCALE GENOMIC DNA]</scope>
    <source>
        <strain evidence="3 4">RP18W</strain>
    </source>
</reference>
<feature type="transmembrane region" description="Helical" evidence="1">
    <location>
        <begin position="46"/>
        <end position="69"/>
    </location>
</feature>
<dbReference type="InterPro" id="IPR025196">
    <property type="entry name" value="DUF4126"/>
</dbReference>
<dbReference type="RefSeq" id="WP_205208906.1">
    <property type="nucleotide sequence ID" value="NZ_JAFFZO010000002.1"/>
</dbReference>
<keyword evidence="1" id="KW-1133">Transmembrane helix</keyword>